<dbReference type="GO" id="GO:0005743">
    <property type="term" value="C:mitochondrial inner membrane"/>
    <property type="evidence" value="ECO:0007669"/>
    <property type="project" value="UniProtKB-SubCell"/>
</dbReference>
<dbReference type="Proteomes" id="UP000053105">
    <property type="component" value="Unassembled WGS sequence"/>
</dbReference>
<keyword evidence="2" id="KW-0249">Electron transport</keyword>
<dbReference type="OrthoDB" id="274641at2759"/>
<dbReference type="EMBL" id="KQ436142">
    <property type="protein sequence ID" value="KOX67427.1"/>
    <property type="molecule type" value="Genomic_DNA"/>
</dbReference>
<keyword evidence="2" id="KW-0813">Transport</keyword>
<evidence type="ECO:0000256" key="1">
    <source>
        <dbReference type="ARBA" id="ARBA00007355"/>
    </source>
</evidence>
<dbReference type="STRING" id="166423.A0A0M8ZN28"/>
<gene>
    <name evidence="3" type="ORF">WN51_10643</name>
</gene>
<keyword evidence="3" id="KW-0830">Ubiquinone</keyword>
<accession>A0A0M8ZN28</accession>
<comment type="subcellular location">
    <subcellularLocation>
        <location evidence="2">Mitochondrion inner membrane</location>
        <topology evidence="2">Peripheral membrane protein</topology>
        <orientation evidence="2">Matrix side</orientation>
    </subcellularLocation>
</comment>
<evidence type="ECO:0000313" key="4">
    <source>
        <dbReference type="Proteomes" id="UP000053105"/>
    </source>
</evidence>
<comment type="subunit">
    <text evidence="2">Complex I is composed of 45 different subunits.</text>
</comment>
<proteinExistence type="inferred from homology"/>
<keyword evidence="2" id="KW-0999">Mitochondrion inner membrane</keyword>
<keyword evidence="2" id="KW-0472">Membrane</keyword>
<keyword evidence="2" id="KW-0679">Respiratory chain</keyword>
<protein>
    <recommendedName>
        <fullName evidence="2">NADH dehydrogenase [ubiquinone] 1 alpha subcomplex subunit 12</fullName>
    </recommendedName>
</protein>
<keyword evidence="4" id="KW-1185">Reference proteome</keyword>
<evidence type="ECO:0000313" key="3">
    <source>
        <dbReference type="EMBL" id="KOX67427.1"/>
    </source>
</evidence>
<sequence>MAKYLGIDRICNFWRTIKASGGILNSLRLTFRMDELRDGTLVGVDKYGNKYYENNEYIFSRNRWVIYSEKVNLDYDGSQVPAEWYGWLHYKTDLIPTKDPSRPKHKWIADHKPNLSGTNEAYIPYTTTKPKIIPWKPPQ</sequence>
<keyword evidence="2" id="KW-0496">Mitochondrion</keyword>
<dbReference type="GO" id="GO:0045271">
    <property type="term" value="C:respiratory chain complex I"/>
    <property type="evidence" value="ECO:0007669"/>
    <property type="project" value="InterPro"/>
</dbReference>
<evidence type="ECO:0000256" key="2">
    <source>
        <dbReference type="RuleBase" id="RU363103"/>
    </source>
</evidence>
<dbReference type="GO" id="GO:0006979">
    <property type="term" value="P:response to oxidative stress"/>
    <property type="evidence" value="ECO:0007669"/>
    <property type="project" value="TreeGrafter"/>
</dbReference>
<reference evidence="3 4" key="1">
    <citation type="submission" date="2015-07" db="EMBL/GenBank/DDBJ databases">
        <title>The genome of Melipona quadrifasciata.</title>
        <authorList>
            <person name="Pan H."/>
            <person name="Kapheim K."/>
        </authorList>
    </citation>
    <scope>NUCLEOTIDE SEQUENCE [LARGE SCALE GENOMIC DNA]</scope>
    <source>
        <strain evidence="3">0111107301</strain>
        <tissue evidence="3">Whole body</tissue>
    </source>
</reference>
<dbReference type="InterPro" id="IPR007763">
    <property type="entry name" value="NDUFA12"/>
</dbReference>
<name>A0A0M8ZN28_9HYME</name>
<dbReference type="PANTHER" id="PTHR12910">
    <property type="entry name" value="NADH-UBIQUINONE OXIDOREDUCTASE SUBUNIT B17.2"/>
    <property type="match status" value="1"/>
</dbReference>
<dbReference type="Pfam" id="PF05071">
    <property type="entry name" value="NDUFA12"/>
    <property type="match status" value="1"/>
</dbReference>
<dbReference type="PANTHER" id="PTHR12910:SF2">
    <property type="entry name" value="NADH DEHYDROGENASE [UBIQUINONE] 1 ALPHA SUBCOMPLEX SUBUNIT 12"/>
    <property type="match status" value="1"/>
</dbReference>
<dbReference type="AlphaFoldDB" id="A0A0M8ZN28"/>
<comment type="similarity">
    <text evidence="1 2">Belongs to the complex I NDUFA12 subunit family.</text>
</comment>
<comment type="function">
    <text evidence="2">Accessory subunit of the mitochondrial membrane respiratory chain NADH dehydrogenase (Complex I), that is believed not to be involved in catalysis. Complex I functions in the transfer of electrons from NADH to the respiratory chain. The immediate electron acceptor for the enzyme is believed to be ubiquinone.</text>
</comment>
<organism evidence="3 4">
    <name type="scientific">Melipona quadrifasciata</name>
    <dbReference type="NCBI Taxonomy" id="166423"/>
    <lineage>
        <taxon>Eukaryota</taxon>
        <taxon>Metazoa</taxon>
        <taxon>Ecdysozoa</taxon>
        <taxon>Arthropoda</taxon>
        <taxon>Hexapoda</taxon>
        <taxon>Insecta</taxon>
        <taxon>Pterygota</taxon>
        <taxon>Neoptera</taxon>
        <taxon>Endopterygota</taxon>
        <taxon>Hymenoptera</taxon>
        <taxon>Apocrita</taxon>
        <taxon>Aculeata</taxon>
        <taxon>Apoidea</taxon>
        <taxon>Anthophila</taxon>
        <taxon>Apidae</taxon>
        <taxon>Melipona</taxon>
    </lineage>
</organism>